<dbReference type="EMBL" id="MCFL01000011">
    <property type="protein sequence ID" value="ORZ37734.1"/>
    <property type="molecule type" value="Genomic_DNA"/>
</dbReference>
<organism evidence="2 3">
    <name type="scientific">Catenaria anguillulae PL171</name>
    <dbReference type="NCBI Taxonomy" id="765915"/>
    <lineage>
        <taxon>Eukaryota</taxon>
        <taxon>Fungi</taxon>
        <taxon>Fungi incertae sedis</taxon>
        <taxon>Blastocladiomycota</taxon>
        <taxon>Blastocladiomycetes</taxon>
        <taxon>Blastocladiales</taxon>
        <taxon>Catenariaceae</taxon>
        <taxon>Catenaria</taxon>
    </lineage>
</organism>
<evidence type="ECO:0000256" key="1">
    <source>
        <dbReference type="SAM" id="SignalP"/>
    </source>
</evidence>
<keyword evidence="1" id="KW-0732">Signal</keyword>
<accession>A0A1Y2HUU9</accession>
<gene>
    <name evidence="2" type="ORF">BCR44DRAFT_63249</name>
</gene>
<proteinExistence type="predicted"/>
<comment type="caution">
    <text evidence="2">The sequence shown here is derived from an EMBL/GenBank/DDBJ whole genome shotgun (WGS) entry which is preliminary data.</text>
</comment>
<protein>
    <submittedName>
        <fullName evidence="2">Uncharacterized protein</fullName>
    </submittedName>
</protein>
<keyword evidence="3" id="KW-1185">Reference proteome</keyword>
<evidence type="ECO:0000313" key="2">
    <source>
        <dbReference type="EMBL" id="ORZ37734.1"/>
    </source>
</evidence>
<evidence type="ECO:0000313" key="3">
    <source>
        <dbReference type="Proteomes" id="UP000193411"/>
    </source>
</evidence>
<feature type="chain" id="PRO_5010992335" evidence="1">
    <location>
        <begin position="20"/>
        <end position="166"/>
    </location>
</feature>
<dbReference type="AlphaFoldDB" id="A0A1Y2HUU9"/>
<name>A0A1Y2HUU9_9FUNG</name>
<dbReference type="Proteomes" id="UP000193411">
    <property type="component" value="Unassembled WGS sequence"/>
</dbReference>
<feature type="signal peptide" evidence="1">
    <location>
        <begin position="1"/>
        <end position="19"/>
    </location>
</feature>
<sequence length="166" mass="18595">MFAPLVLIALLLVILPTTAAPSSADATLQRRFIVPSCFPDVPGADLPYAFDAGQTPARDSRDCAVRAWQARKPGAVWRDDLNMCYFKAFPQNGATAYHRRYPADRALGAFDIPGYDERSFKTRDEAHRAGCTVYVENGGRVWCKKFPRCDNCRLIFPRLDFVGCDQ</sequence>
<reference evidence="2 3" key="1">
    <citation type="submission" date="2016-07" db="EMBL/GenBank/DDBJ databases">
        <title>Pervasive Adenine N6-methylation of Active Genes in Fungi.</title>
        <authorList>
            <consortium name="DOE Joint Genome Institute"/>
            <person name="Mondo S.J."/>
            <person name="Dannebaum R.O."/>
            <person name="Kuo R.C."/>
            <person name="Labutti K."/>
            <person name="Haridas S."/>
            <person name="Kuo A."/>
            <person name="Salamov A."/>
            <person name="Ahrendt S.R."/>
            <person name="Lipzen A."/>
            <person name="Sullivan W."/>
            <person name="Andreopoulos W.B."/>
            <person name="Clum A."/>
            <person name="Lindquist E."/>
            <person name="Daum C."/>
            <person name="Ramamoorthy G.K."/>
            <person name="Gryganskyi A."/>
            <person name="Culley D."/>
            <person name="Magnuson J.K."/>
            <person name="James T.Y."/>
            <person name="O'Malley M.A."/>
            <person name="Stajich J.E."/>
            <person name="Spatafora J.W."/>
            <person name="Visel A."/>
            <person name="Grigoriev I.V."/>
        </authorList>
    </citation>
    <scope>NUCLEOTIDE SEQUENCE [LARGE SCALE GENOMIC DNA]</scope>
    <source>
        <strain evidence="2 3">PL171</strain>
    </source>
</reference>